<dbReference type="Pfam" id="PF01488">
    <property type="entry name" value="Shikimate_DH"/>
    <property type="match status" value="1"/>
</dbReference>
<dbReference type="Gene3D" id="3.40.50.10860">
    <property type="entry name" value="Leucine Dehydrogenase, chain A, domain 1"/>
    <property type="match status" value="1"/>
</dbReference>
<keyword evidence="5" id="KW-0057">Aromatic amino acid biosynthesis</keyword>
<evidence type="ECO:0000259" key="8">
    <source>
        <dbReference type="Pfam" id="PF18317"/>
    </source>
</evidence>
<dbReference type="Pfam" id="PF18317">
    <property type="entry name" value="SDH_C"/>
    <property type="match status" value="1"/>
</dbReference>
<dbReference type="GO" id="GO:0005829">
    <property type="term" value="C:cytosol"/>
    <property type="evidence" value="ECO:0007669"/>
    <property type="project" value="TreeGrafter"/>
</dbReference>
<feature type="domain" description="SDH C-terminal" evidence="8">
    <location>
        <begin position="236"/>
        <end position="264"/>
    </location>
</feature>
<evidence type="ECO:0000256" key="4">
    <source>
        <dbReference type="ARBA" id="ARBA00023002"/>
    </source>
</evidence>
<dbReference type="Pfam" id="PF08501">
    <property type="entry name" value="Shikimate_dh_N"/>
    <property type="match status" value="1"/>
</dbReference>
<feature type="domain" description="Shikimate dehydrogenase substrate binding N-terminal" evidence="7">
    <location>
        <begin position="6"/>
        <end position="88"/>
    </location>
</feature>
<dbReference type="HAMAP" id="MF_00222">
    <property type="entry name" value="Shikimate_DH_AroE"/>
    <property type="match status" value="1"/>
</dbReference>
<dbReference type="InterPro" id="IPR011342">
    <property type="entry name" value="Shikimate_DH"/>
</dbReference>
<dbReference type="InterPro" id="IPR036291">
    <property type="entry name" value="NAD(P)-bd_dom_sf"/>
</dbReference>
<organism evidence="9">
    <name type="scientific">marine metagenome</name>
    <dbReference type="NCBI Taxonomy" id="408172"/>
    <lineage>
        <taxon>unclassified sequences</taxon>
        <taxon>metagenomes</taxon>
        <taxon>ecological metagenomes</taxon>
    </lineage>
</organism>
<dbReference type="GO" id="GO:0008652">
    <property type="term" value="P:amino acid biosynthetic process"/>
    <property type="evidence" value="ECO:0007669"/>
    <property type="project" value="UniProtKB-KW"/>
</dbReference>
<dbReference type="SUPFAM" id="SSF53223">
    <property type="entry name" value="Aminoacid dehydrogenase-like, N-terminal domain"/>
    <property type="match status" value="1"/>
</dbReference>
<accession>A0A381QB54</accession>
<gene>
    <name evidence="9" type="ORF">METZ01_LOCUS28141</name>
</gene>
<dbReference type="InterPro" id="IPR022893">
    <property type="entry name" value="Shikimate_DH_fam"/>
</dbReference>
<name>A0A381QB54_9ZZZZ</name>
<dbReference type="UniPathway" id="UPA00053">
    <property type="reaction ID" value="UER00087"/>
</dbReference>
<feature type="domain" description="Quinate/shikimate 5-dehydrogenase/glutamyl-tRNA reductase" evidence="6">
    <location>
        <begin position="116"/>
        <end position="191"/>
    </location>
</feature>
<evidence type="ECO:0000259" key="6">
    <source>
        <dbReference type="Pfam" id="PF01488"/>
    </source>
</evidence>
<dbReference type="PANTHER" id="PTHR21089">
    <property type="entry name" value="SHIKIMATE DEHYDROGENASE"/>
    <property type="match status" value="1"/>
</dbReference>
<dbReference type="FunFam" id="3.40.50.10860:FF:000006">
    <property type="entry name" value="Shikimate dehydrogenase (NADP(+))"/>
    <property type="match status" value="1"/>
</dbReference>
<evidence type="ECO:0000313" key="9">
    <source>
        <dbReference type="EMBL" id="SUZ75287.1"/>
    </source>
</evidence>
<dbReference type="InterPro" id="IPR041121">
    <property type="entry name" value="SDH_C"/>
</dbReference>
<evidence type="ECO:0000256" key="2">
    <source>
        <dbReference type="ARBA" id="ARBA00022605"/>
    </source>
</evidence>
<proteinExistence type="inferred from homology"/>
<keyword evidence="3" id="KW-0521">NADP</keyword>
<evidence type="ECO:0000259" key="7">
    <source>
        <dbReference type="Pfam" id="PF08501"/>
    </source>
</evidence>
<dbReference type="GO" id="GO:0050661">
    <property type="term" value="F:NADP binding"/>
    <property type="evidence" value="ECO:0007669"/>
    <property type="project" value="InterPro"/>
</dbReference>
<evidence type="ECO:0000256" key="1">
    <source>
        <dbReference type="ARBA" id="ARBA00012962"/>
    </source>
</evidence>
<protein>
    <recommendedName>
        <fullName evidence="1">shikimate dehydrogenase (NADP(+))</fullName>
        <ecNumber evidence="1">1.1.1.25</ecNumber>
    </recommendedName>
</protein>
<keyword evidence="4" id="KW-0560">Oxidoreductase</keyword>
<dbReference type="AlphaFoldDB" id="A0A381QB54"/>
<reference evidence="9" key="1">
    <citation type="submission" date="2018-05" db="EMBL/GenBank/DDBJ databases">
        <authorList>
            <person name="Lanie J.A."/>
            <person name="Ng W.-L."/>
            <person name="Kazmierczak K.M."/>
            <person name="Andrzejewski T.M."/>
            <person name="Davidsen T.M."/>
            <person name="Wayne K.J."/>
            <person name="Tettelin H."/>
            <person name="Glass J.I."/>
            <person name="Rusch D."/>
            <person name="Podicherti R."/>
            <person name="Tsui H.-C.T."/>
            <person name="Winkler M.E."/>
        </authorList>
    </citation>
    <scope>NUCLEOTIDE SEQUENCE</scope>
</reference>
<dbReference type="InterPro" id="IPR013708">
    <property type="entry name" value="Shikimate_DH-bd_N"/>
</dbReference>
<dbReference type="PANTHER" id="PTHR21089:SF1">
    <property type="entry name" value="BIFUNCTIONAL 3-DEHYDROQUINATE DEHYDRATASE_SHIKIMATE DEHYDROGENASE, CHLOROPLASTIC"/>
    <property type="match status" value="1"/>
</dbReference>
<dbReference type="NCBIfam" id="TIGR00507">
    <property type="entry name" value="aroE"/>
    <property type="match status" value="1"/>
</dbReference>
<dbReference type="GO" id="GO:0009423">
    <property type="term" value="P:chorismate biosynthetic process"/>
    <property type="evidence" value="ECO:0007669"/>
    <property type="project" value="UniProtKB-UniPathway"/>
</dbReference>
<dbReference type="GO" id="GO:0004764">
    <property type="term" value="F:shikimate 3-dehydrogenase (NADP+) activity"/>
    <property type="evidence" value="ECO:0007669"/>
    <property type="project" value="UniProtKB-EC"/>
</dbReference>
<dbReference type="SUPFAM" id="SSF51735">
    <property type="entry name" value="NAD(P)-binding Rossmann-fold domains"/>
    <property type="match status" value="1"/>
</dbReference>
<dbReference type="GO" id="GO:0009073">
    <property type="term" value="P:aromatic amino acid family biosynthetic process"/>
    <property type="evidence" value="ECO:0007669"/>
    <property type="project" value="UniProtKB-KW"/>
</dbReference>
<dbReference type="InterPro" id="IPR046346">
    <property type="entry name" value="Aminoacid_DH-like_N_sf"/>
</dbReference>
<dbReference type="NCBIfam" id="NF001310">
    <property type="entry name" value="PRK00258.1-2"/>
    <property type="match status" value="1"/>
</dbReference>
<evidence type="ECO:0000256" key="5">
    <source>
        <dbReference type="ARBA" id="ARBA00023141"/>
    </source>
</evidence>
<keyword evidence="2" id="KW-0028">Amino-acid biosynthesis</keyword>
<evidence type="ECO:0000256" key="3">
    <source>
        <dbReference type="ARBA" id="ARBA00022857"/>
    </source>
</evidence>
<dbReference type="GO" id="GO:0019632">
    <property type="term" value="P:shikimate metabolic process"/>
    <property type="evidence" value="ECO:0007669"/>
    <property type="project" value="InterPro"/>
</dbReference>
<dbReference type="Gene3D" id="3.40.50.720">
    <property type="entry name" value="NAD(P)-binding Rossmann-like Domain"/>
    <property type="match status" value="1"/>
</dbReference>
<dbReference type="EC" id="1.1.1.25" evidence="1"/>
<dbReference type="InterPro" id="IPR006151">
    <property type="entry name" value="Shikm_DH/Glu-tRNA_Rdtase"/>
</dbReference>
<sequence length="271" mass="29851">MDHYAIIGNPIEHSRSPKIHRLFGEQLQHALVYEKIEATEKTFQEKVEGFFTRGGKGINITVPFKRLAFSISDKLGAYASSCGAVNTLSFSEDGRVYGESTDGNGLVEDLKNNNVAIENKAILIVGAGGTAQSIIPSLLANNVGQIFLTNRSPNNAIKLKEQYLHLTQIECLDGQSINRNFDLVINTTSAHLSGELPEIEPIAVEKATSYDVNYSYGETLFQSWATNHGATKSLQGWGMLVEQAAESFYIWRGVRPKTKVVIDRLSSEPEN</sequence>
<dbReference type="EMBL" id="UINC01001239">
    <property type="protein sequence ID" value="SUZ75287.1"/>
    <property type="molecule type" value="Genomic_DNA"/>
</dbReference>
<dbReference type="CDD" id="cd01065">
    <property type="entry name" value="NAD_bind_Shikimate_DH"/>
    <property type="match status" value="1"/>
</dbReference>